<evidence type="ECO:0000313" key="6">
    <source>
        <dbReference type="EMBL" id="GMF26241.1"/>
    </source>
</evidence>
<reference evidence="6" key="1">
    <citation type="submission" date="2023-04" db="EMBL/GenBank/DDBJ databases">
        <title>Phytophthora lilii NBRC 32176.</title>
        <authorList>
            <person name="Ichikawa N."/>
            <person name="Sato H."/>
            <person name="Tonouchi N."/>
        </authorList>
    </citation>
    <scope>NUCLEOTIDE SEQUENCE</scope>
    <source>
        <strain evidence="6">NBRC 32176</strain>
    </source>
</reference>
<evidence type="ECO:0000256" key="1">
    <source>
        <dbReference type="ARBA" id="ARBA00004123"/>
    </source>
</evidence>
<evidence type="ECO:0000313" key="7">
    <source>
        <dbReference type="Proteomes" id="UP001165083"/>
    </source>
</evidence>
<dbReference type="PANTHER" id="PTHR31250">
    <property type="entry name" value="IQ DOMAIN-CONTAINING PROTEIN IQM3"/>
    <property type="match status" value="1"/>
</dbReference>
<dbReference type="Proteomes" id="UP001165083">
    <property type="component" value="Unassembled WGS sequence"/>
</dbReference>
<dbReference type="GO" id="GO:0005634">
    <property type="term" value="C:nucleus"/>
    <property type="evidence" value="ECO:0007669"/>
    <property type="project" value="UniProtKB-SubCell"/>
</dbReference>
<protein>
    <submittedName>
        <fullName evidence="6">Unnamed protein product</fullName>
    </submittedName>
</protein>
<dbReference type="PANTHER" id="PTHR31250:SF27">
    <property type="entry name" value="IQ DOMAIN-CONTAINING PROTEIN IQM5"/>
    <property type="match status" value="1"/>
</dbReference>
<dbReference type="AlphaFoldDB" id="A0A9W6U5H0"/>
<dbReference type="EMBL" id="BSXW01000596">
    <property type="protein sequence ID" value="GMF26241.1"/>
    <property type="molecule type" value="Genomic_DNA"/>
</dbReference>
<keyword evidence="4" id="KW-0539">Nucleus</keyword>
<evidence type="ECO:0000256" key="4">
    <source>
        <dbReference type="ARBA" id="ARBA00023242"/>
    </source>
</evidence>
<evidence type="ECO:0000256" key="2">
    <source>
        <dbReference type="ARBA" id="ARBA00004496"/>
    </source>
</evidence>
<evidence type="ECO:0000256" key="3">
    <source>
        <dbReference type="ARBA" id="ARBA00022490"/>
    </source>
</evidence>
<gene>
    <name evidence="6" type="ORF">Plil01_001091000</name>
</gene>
<comment type="caution">
    <text evidence="6">The sequence shown here is derived from an EMBL/GenBank/DDBJ whole genome shotgun (WGS) entry which is preliminary data.</text>
</comment>
<name>A0A9W6U5H0_9STRA</name>
<proteinExistence type="predicted"/>
<sequence length="400" mass="44575">MGVGADSKSRSRVNVVWSERKMHPAEVVTQSRCRHALATSISPSAPAIVSARQFPRLLEAAPTKITLPAAPHPMIVDVHRGLQLLQLPDASAPDSVELVTRAKAAPSAAESPASALAAARWRQLRTRMGQLTRGMKRCRRRSADGEAQLSCGASILHKDFWLEALDEQHRYGFNLRAFHKAWKQEMAQPRGRSSSAEDASFFHWLDHGNGKNVDLPECSQQELRTTHVEYCTAEQRKNYELKFASDGDGVRVRYAAAGRLVHTDERSKWIFVMDLAGRMYLGRKRKGRFHHSSFVSGAPILAAGKVIIKNGVIIAVEPHSGHFKPRLENLLTLCSMLANRGVDIDDIVFIKPKKWTCEWPFPPQPDLELEDFAGASDTDYGADKSDSEEPQTLLAELERQ</sequence>
<dbReference type="InterPro" id="IPR044159">
    <property type="entry name" value="IQM"/>
</dbReference>
<feature type="region of interest" description="Disordered" evidence="5">
    <location>
        <begin position="366"/>
        <end position="400"/>
    </location>
</feature>
<comment type="subcellular location">
    <subcellularLocation>
        <location evidence="2">Cytoplasm</location>
    </subcellularLocation>
    <subcellularLocation>
        <location evidence="1">Nucleus</location>
    </subcellularLocation>
</comment>
<dbReference type="GO" id="GO:0005737">
    <property type="term" value="C:cytoplasm"/>
    <property type="evidence" value="ECO:0007669"/>
    <property type="project" value="UniProtKB-SubCell"/>
</dbReference>
<organism evidence="6 7">
    <name type="scientific">Phytophthora lilii</name>
    <dbReference type="NCBI Taxonomy" id="2077276"/>
    <lineage>
        <taxon>Eukaryota</taxon>
        <taxon>Sar</taxon>
        <taxon>Stramenopiles</taxon>
        <taxon>Oomycota</taxon>
        <taxon>Peronosporomycetes</taxon>
        <taxon>Peronosporales</taxon>
        <taxon>Peronosporaceae</taxon>
        <taxon>Phytophthora</taxon>
    </lineage>
</organism>
<accession>A0A9W6U5H0</accession>
<evidence type="ECO:0000256" key="5">
    <source>
        <dbReference type="SAM" id="MobiDB-lite"/>
    </source>
</evidence>
<keyword evidence="7" id="KW-1185">Reference proteome</keyword>
<keyword evidence="3" id="KW-0963">Cytoplasm</keyword>
<dbReference type="OrthoDB" id="7344096at2759"/>